<evidence type="ECO:0000256" key="1">
    <source>
        <dbReference type="ARBA" id="ARBA00009512"/>
    </source>
</evidence>
<comment type="similarity">
    <text evidence="1">Belongs to the bacterial ribosomal protein bS6 family.</text>
</comment>
<organism evidence="4 5">
    <name type="scientific">Sitophilus oryzae</name>
    <name type="common">Rice weevil</name>
    <name type="synonym">Curculio oryzae</name>
    <dbReference type="NCBI Taxonomy" id="7048"/>
    <lineage>
        <taxon>Eukaryota</taxon>
        <taxon>Metazoa</taxon>
        <taxon>Ecdysozoa</taxon>
        <taxon>Arthropoda</taxon>
        <taxon>Hexapoda</taxon>
        <taxon>Insecta</taxon>
        <taxon>Pterygota</taxon>
        <taxon>Neoptera</taxon>
        <taxon>Endopterygota</taxon>
        <taxon>Coleoptera</taxon>
        <taxon>Polyphaga</taxon>
        <taxon>Cucujiformia</taxon>
        <taxon>Curculionidae</taxon>
        <taxon>Dryophthorinae</taxon>
        <taxon>Sitophilus</taxon>
    </lineage>
</organism>
<dbReference type="Gene3D" id="3.30.70.60">
    <property type="match status" value="1"/>
</dbReference>
<dbReference type="GO" id="GO:0006412">
    <property type="term" value="P:translation"/>
    <property type="evidence" value="ECO:0007669"/>
    <property type="project" value="InterPro"/>
</dbReference>
<evidence type="ECO:0000313" key="4">
    <source>
        <dbReference type="Proteomes" id="UP000504635"/>
    </source>
</evidence>
<sequence>MINYELLLLLRVMPKPETKQVLHRVAEQIFDKGGIIRKLENLGTRRMPYKTSSHGIVHHQASYFLLEFNAPPSSLHGLADEYVRDVDIIRKRIYKQVEREPFECTLHDEMQPAPYRKDVQDLIATTKKSTKPRFSYNSGLDYYPFGK</sequence>
<dbReference type="Pfam" id="PF01250">
    <property type="entry name" value="Ribosomal_S6"/>
    <property type="match status" value="1"/>
</dbReference>
<proteinExistence type="inferred from homology"/>
<dbReference type="PANTHER" id="PTHR21011">
    <property type="entry name" value="MITOCHONDRIAL 28S RIBOSOMAL PROTEIN S6"/>
    <property type="match status" value="1"/>
</dbReference>
<dbReference type="GO" id="GO:0005763">
    <property type="term" value="C:mitochondrial small ribosomal subunit"/>
    <property type="evidence" value="ECO:0007669"/>
    <property type="project" value="TreeGrafter"/>
</dbReference>
<dbReference type="InterPro" id="IPR035980">
    <property type="entry name" value="Ribosomal_bS6_sf"/>
</dbReference>
<dbReference type="InParanoid" id="A0A6J2Y379"/>
<evidence type="ECO:0000256" key="2">
    <source>
        <dbReference type="ARBA" id="ARBA00035170"/>
    </source>
</evidence>
<keyword evidence="5" id="KW-0689">Ribosomal protein</keyword>
<dbReference type="InterPro" id="IPR014717">
    <property type="entry name" value="Transl_elong_EF1B/ribsomal_bS6"/>
</dbReference>
<dbReference type="PANTHER" id="PTHR21011:SF1">
    <property type="entry name" value="SMALL RIBOSOMAL SUBUNIT PROTEIN BS6M"/>
    <property type="match status" value="1"/>
</dbReference>
<protein>
    <recommendedName>
        <fullName evidence="2">Small ribosomal subunit protein bS6m</fullName>
    </recommendedName>
    <alternativeName>
        <fullName evidence="3">28S ribosomal protein S6, mitochondrial</fullName>
    </alternativeName>
</protein>
<accession>A0A6J2Y379</accession>
<evidence type="ECO:0000256" key="3">
    <source>
        <dbReference type="ARBA" id="ARBA00035365"/>
    </source>
</evidence>
<evidence type="ECO:0000313" key="5">
    <source>
        <dbReference type="RefSeq" id="XP_030757721.1"/>
    </source>
</evidence>
<reference evidence="5" key="1">
    <citation type="submission" date="2025-08" db="UniProtKB">
        <authorList>
            <consortium name="RefSeq"/>
        </authorList>
    </citation>
    <scope>IDENTIFICATION</scope>
    <source>
        <tissue evidence="5">Gonads</tissue>
    </source>
</reference>
<dbReference type="GeneID" id="115883494"/>
<dbReference type="InterPro" id="IPR000529">
    <property type="entry name" value="Ribosomal_bS6"/>
</dbReference>
<keyword evidence="5" id="KW-0687">Ribonucleoprotein</keyword>
<dbReference type="CTD" id="64968"/>
<dbReference type="GO" id="GO:0070181">
    <property type="term" value="F:small ribosomal subunit rRNA binding"/>
    <property type="evidence" value="ECO:0007669"/>
    <property type="project" value="TreeGrafter"/>
</dbReference>
<dbReference type="SUPFAM" id="SSF54995">
    <property type="entry name" value="Ribosomal protein S6"/>
    <property type="match status" value="1"/>
</dbReference>
<dbReference type="CDD" id="cd15465">
    <property type="entry name" value="bS6_mito"/>
    <property type="match status" value="1"/>
</dbReference>
<dbReference type="FunCoup" id="A0A6J2Y379">
    <property type="interactions" value="556"/>
</dbReference>
<dbReference type="RefSeq" id="XP_030757721.1">
    <property type="nucleotide sequence ID" value="XM_030901861.1"/>
</dbReference>
<keyword evidence="4" id="KW-1185">Reference proteome</keyword>
<gene>
    <name evidence="5" type="primary">LOC115883494</name>
</gene>
<dbReference type="Proteomes" id="UP000504635">
    <property type="component" value="Unplaced"/>
</dbReference>
<dbReference type="AlphaFoldDB" id="A0A6J2Y379"/>
<dbReference type="FunFam" id="3.30.70.60:FF:000014">
    <property type="entry name" value="28S ribosomal protein S6, mitochondrial"/>
    <property type="match status" value="1"/>
</dbReference>
<dbReference type="GO" id="GO:0003735">
    <property type="term" value="F:structural constituent of ribosome"/>
    <property type="evidence" value="ECO:0007669"/>
    <property type="project" value="InterPro"/>
</dbReference>
<name>A0A6J2Y379_SITOR</name>
<dbReference type="KEGG" id="soy:115883494"/>
<dbReference type="OrthoDB" id="268530at2759"/>